<feature type="coiled-coil region" evidence="1">
    <location>
        <begin position="85"/>
        <end position="158"/>
    </location>
</feature>
<organism evidence="2 3">
    <name type="scientific">Candidatus Scalindua brodae</name>
    <dbReference type="NCBI Taxonomy" id="237368"/>
    <lineage>
        <taxon>Bacteria</taxon>
        <taxon>Pseudomonadati</taxon>
        <taxon>Planctomycetota</taxon>
        <taxon>Candidatus Brocadiia</taxon>
        <taxon>Candidatus Brocadiales</taxon>
        <taxon>Candidatus Scalinduaceae</taxon>
        <taxon>Candidatus Scalindua</taxon>
    </lineage>
</organism>
<keyword evidence="1" id="KW-0175">Coiled coil</keyword>
<gene>
    <name evidence="2" type="ORF">SCABRO_01986</name>
</gene>
<protein>
    <submittedName>
        <fullName evidence="2">Uncharacterized protein</fullName>
    </submittedName>
</protein>
<dbReference type="AlphaFoldDB" id="A0A0B0ENS2"/>
<dbReference type="EMBL" id="JRYO01000142">
    <property type="protein sequence ID" value="KHE92270.1"/>
    <property type="molecule type" value="Genomic_DNA"/>
</dbReference>
<comment type="caution">
    <text evidence="2">The sequence shown here is derived from an EMBL/GenBank/DDBJ whole genome shotgun (WGS) entry which is preliminary data.</text>
</comment>
<sequence length="208" mass="24025">MFLREKILCIIGLAAMVMFLEGSTAFSQYRFPVNENDIKLEEKSVDTKAIKERQKRGLDFAREAIKLADPYPEMKTEANMRNREIDNLAEKRKSLTMAIQRLQISLKKKEAEFAHNPELLKVSVKQHSQKIVEMQNELAEIEKEMPALESELASVNLELQVEELSRGILVDEDDTGDFDKEFEEAIQKRFNTGKMLLNTNSLSTPRFR</sequence>
<reference evidence="2 3" key="1">
    <citation type="submission" date="2014-10" db="EMBL/GenBank/DDBJ databases">
        <title>Draft genome of anammox bacterium scalindua brodae, obtained using differential coverage binning of sequence data from two enrichment reactors.</title>
        <authorList>
            <person name="Speth D.R."/>
            <person name="Russ L."/>
            <person name="Kartal B."/>
            <person name="Op den Camp H.J."/>
            <person name="Dutilh B.E."/>
            <person name="Jetten M.S."/>
        </authorList>
    </citation>
    <scope>NUCLEOTIDE SEQUENCE [LARGE SCALE GENOMIC DNA]</scope>
    <source>
        <strain evidence="2">RU1</strain>
    </source>
</reference>
<evidence type="ECO:0000313" key="3">
    <source>
        <dbReference type="Proteomes" id="UP000030652"/>
    </source>
</evidence>
<proteinExistence type="predicted"/>
<dbReference type="Proteomes" id="UP000030652">
    <property type="component" value="Unassembled WGS sequence"/>
</dbReference>
<name>A0A0B0ENS2_9BACT</name>
<evidence type="ECO:0000313" key="2">
    <source>
        <dbReference type="EMBL" id="KHE92270.1"/>
    </source>
</evidence>
<accession>A0A0B0ENS2</accession>
<evidence type="ECO:0000256" key="1">
    <source>
        <dbReference type="SAM" id="Coils"/>
    </source>
</evidence>